<dbReference type="Gene3D" id="3.20.20.140">
    <property type="entry name" value="Metal-dependent hydrolases"/>
    <property type="match status" value="1"/>
</dbReference>
<proteinExistence type="predicted"/>
<evidence type="ECO:0000313" key="6">
    <source>
        <dbReference type="EMBL" id="XBS52544.1"/>
    </source>
</evidence>
<dbReference type="GO" id="GO:0008892">
    <property type="term" value="F:guanine deaminase activity"/>
    <property type="evidence" value="ECO:0007669"/>
    <property type="project" value="TreeGrafter"/>
</dbReference>
<accession>A0AAU7PK30</accession>
<evidence type="ECO:0000256" key="1">
    <source>
        <dbReference type="ARBA" id="ARBA00001947"/>
    </source>
</evidence>
<dbReference type="PANTHER" id="PTHR11271:SF6">
    <property type="entry name" value="GUANINE DEAMINASE"/>
    <property type="match status" value="1"/>
</dbReference>
<dbReference type="InterPro" id="IPR011059">
    <property type="entry name" value="Metal-dep_hydrolase_composite"/>
</dbReference>
<feature type="domain" description="Amidohydrolase-related" evidence="5">
    <location>
        <begin position="61"/>
        <end position="423"/>
    </location>
</feature>
<dbReference type="SUPFAM" id="SSF51338">
    <property type="entry name" value="Composite domain of metallo-dependent hydrolases"/>
    <property type="match status" value="1"/>
</dbReference>
<dbReference type="EMBL" id="CP157940">
    <property type="protein sequence ID" value="XBS52544.1"/>
    <property type="molecule type" value="Genomic_DNA"/>
</dbReference>
<dbReference type="InterPro" id="IPR051607">
    <property type="entry name" value="Metallo-dep_hydrolases"/>
</dbReference>
<evidence type="ECO:0000256" key="3">
    <source>
        <dbReference type="ARBA" id="ARBA00022801"/>
    </source>
</evidence>
<dbReference type="SUPFAM" id="SSF51556">
    <property type="entry name" value="Metallo-dependent hydrolases"/>
    <property type="match status" value="1"/>
</dbReference>
<dbReference type="GO" id="GO:0008270">
    <property type="term" value="F:zinc ion binding"/>
    <property type="evidence" value="ECO:0007669"/>
    <property type="project" value="TreeGrafter"/>
</dbReference>
<dbReference type="Pfam" id="PF01979">
    <property type="entry name" value="Amidohydro_1"/>
    <property type="match status" value="1"/>
</dbReference>
<name>A0AAU7PK30_9FIRM</name>
<dbReference type="InterPro" id="IPR006680">
    <property type="entry name" value="Amidohydro-rel"/>
</dbReference>
<dbReference type="RefSeq" id="WP_349944094.1">
    <property type="nucleotide sequence ID" value="NZ_CP157940.1"/>
</dbReference>
<protein>
    <submittedName>
        <fullName evidence="6">Amidohydrolase family protein</fullName>
    </submittedName>
</protein>
<dbReference type="InterPro" id="IPR032466">
    <property type="entry name" value="Metal_Hydrolase"/>
</dbReference>
<sequence>MTGKNNFVLKGNICYSEDVRTLKTVEQGYLVCRDGKSAGIYKELPAQFQDYLLKDWGDMLIVPGLVDLHIHAPQFAFRGLGMDLELLDWLNTNTFPEEAKYADLEYANKAYGIFAESMKKSATTRACIFGTIHRQATELLMDLMEETGLKTMIGKVNMDRNSPDYLREEGAEESEQETLRWLKETGSRYENVKPILTPRFIPSCTDDLMERLGRLQKEYGLPVQSHLSENQGEVAWVKELCPVSRFYGDAYDRFGLFGENGKTVMAHCVSSSEEEIKLIKEREVYIAHCPQSNTNLSSGIAPVRTYLDREINVGLGSDVAGGSGESIFRAMADAIQVSKLRWRLKDENLKPLTVEEAFYLGTLGGGSFFGKVGTFLEGYEFDALILDDSGLPYPQSLTLKERLERFIYLSDDRHLKGKYAGGNRIF</sequence>
<keyword evidence="3" id="KW-0378">Hydrolase</keyword>
<comment type="cofactor">
    <cofactor evidence="1">
        <name>Zn(2+)</name>
        <dbReference type="ChEBI" id="CHEBI:29105"/>
    </cofactor>
</comment>
<organism evidence="6">
    <name type="scientific">Lacrimispora sp. BS-2</name>
    <dbReference type="NCBI Taxonomy" id="3151850"/>
    <lineage>
        <taxon>Bacteria</taxon>
        <taxon>Bacillati</taxon>
        <taxon>Bacillota</taxon>
        <taxon>Clostridia</taxon>
        <taxon>Lachnospirales</taxon>
        <taxon>Lachnospiraceae</taxon>
        <taxon>Lacrimispora</taxon>
    </lineage>
</organism>
<dbReference type="GO" id="GO:0005829">
    <property type="term" value="C:cytosol"/>
    <property type="evidence" value="ECO:0007669"/>
    <property type="project" value="TreeGrafter"/>
</dbReference>
<reference evidence="6" key="1">
    <citation type="submission" date="2024-06" db="EMBL/GenBank/DDBJ databases">
        <title>Lacrimispora cavernae sp. nov., a novel anaerobe isolated from bat guano pile inside a cave.</title>
        <authorList>
            <person name="Miller S.L."/>
            <person name="Lu N."/>
            <person name="King J."/>
            <person name="Sankaranarayanan K."/>
            <person name="Lawson P.A."/>
        </authorList>
    </citation>
    <scope>NUCLEOTIDE SEQUENCE</scope>
    <source>
        <strain evidence="6">BS-2</strain>
    </source>
</reference>
<evidence type="ECO:0000259" key="5">
    <source>
        <dbReference type="Pfam" id="PF01979"/>
    </source>
</evidence>
<dbReference type="AlphaFoldDB" id="A0AAU7PK30"/>
<dbReference type="GO" id="GO:0046098">
    <property type="term" value="P:guanine metabolic process"/>
    <property type="evidence" value="ECO:0007669"/>
    <property type="project" value="TreeGrafter"/>
</dbReference>
<gene>
    <name evidence="6" type="ORF">ABFV83_11905</name>
</gene>
<keyword evidence="4" id="KW-0862">Zinc</keyword>
<dbReference type="Gene3D" id="2.30.40.10">
    <property type="entry name" value="Urease, subunit C, domain 1"/>
    <property type="match status" value="1"/>
</dbReference>
<evidence type="ECO:0000256" key="2">
    <source>
        <dbReference type="ARBA" id="ARBA00022723"/>
    </source>
</evidence>
<keyword evidence="2" id="KW-0479">Metal-binding</keyword>
<dbReference type="PANTHER" id="PTHR11271">
    <property type="entry name" value="GUANINE DEAMINASE"/>
    <property type="match status" value="1"/>
</dbReference>
<evidence type="ECO:0000256" key="4">
    <source>
        <dbReference type="ARBA" id="ARBA00022833"/>
    </source>
</evidence>